<name>A0A8H6VLG2_9PEZI</name>
<dbReference type="Proteomes" id="UP000660729">
    <property type="component" value="Unassembled WGS sequence"/>
</dbReference>
<sequence length="463" mass="52632">MAAQGNANFNFLVCFDAGLDLVNNWKPSTLAVSHNATIDQLLSQIKSLIIRGFNVDDGYDGFEVEKEGLTALMDFLTRAHNKKNTANPAPANAMWTIRFRAKLEIRKQNGQTRSYQLEDGVWQRLPAILDFAKDPTNTGLFSNVTVRVSLELERCTPRRAATIRDDMTLNRVIYPIRQRVEYFMCGFVQNDRTQLNRYGVLRAPRNQVGSPVERKNLIIARYEECNEMALKNDFRLMGTWKFGTGNTWFRIGDPDNGGQWSPLHILEHQNTFITQTYQVNGRNPPFNGLHGTFATDKAAQYAGEVPKLPSLTFHEFPNQHQLHDPQHRLPGGIVCTIVIRVVYLVTGNAFTLNELKSPQDIRYTVTNNMTFESLAFRLWSQNGGGGQNHIPAGLTPKNTSSTWWIMLDDGSNVMRRMHRVEDEDTPVVRYVDSAATRTRNVLLYAECHIRDAGAPHRYRENGT</sequence>
<dbReference type="OrthoDB" id="10544272at2759"/>
<reference evidence="1" key="1">
    <citation type="submission" date="2020-04" db="EMBL/GenBank/DDBJ databases">
        <title>Draft genome resource of the tomato pathogen Pseudocercospora fuligena.</title>
        <authorList>
            <person name="Zaccaron A."/>
        </authorList>
    </citation>
    <scope>NUCLEOTIDE SEQUENCE</scope>
    <source>
        <strain evidence="1">PF001</strain>
    </source>
</reference>
<keyword evidence="2" id="KW-1185">Reference proteome</keyword>
<gene>
    <name evidence="1" type="ORF">HII31_02491</name>
</gene>
<dbReference type="EMBL" id="JABCIY010000031">
    <property type="protein sequence ID" value="KAF7196090.1"/>
    <property type="molecule type" value="Genomic_DNA"/>
</dbReference>
<accession>A0A8H6VLG2</accession>
<protein>
    <submittedName>
        <fullName evidence="1">Uncharacterized protein</fullName>
    </submittedName>
</protein>
<dbReference type="AlphaFoldDB" id="A0A8H6VLG2"/>
<comment type="caution">
    <text evidence="1">The sequence shown here is derived from an EMBL/GenBank/DDBJ whole genome shotgun (WGS) entry which is preliminary data.</text>
</comment>
<evidence type="ECO:0000313" key="1">
    <source>
        <dbReference type="EMBL" id="KAF7196090.1"/>
    </source>
</evidence>
<evidence type="ECO:0000313" key="2">
    <source>
        <dbReference type="Proteomes" id="UP000660729"/>
    </source>
</evidence>
<organism evidence="1 2">
    <name type="scientific">Pseudocercospora fuligena</name>
    <dbReference type="NCBI Taxonomy" id="685502"/>
    <lineage>
        <taxon>Eukaryota</taxon>
        <taxon>Fungi</taxon>
        <taxon>Dikarya</taxon>
        <taxon>Ascomycota</taxon>
        <taxon>Pezizomycotina</taxon>
        <taxon>Dothideomycetes</taxon>
        <taxon>Dothideomycetidae</taxon>
        <taxon>Mycosphaerellales</taxon>
        <taxon>Mycosphaerellaceae</taxon>
        <taxon>Pseudocercospora</taxon>
    </lineage>
</organism>
<proteinExistence type="predicted"/>